<evidence type="ECO:0000313" key="3">
    <source>
        <dbReference type="Proteomes" id="UP000237347"/>
    </source>
</evidence>
<accession>A0AAW0KBP7</accession>
<comment type="caution">
    <text evidence="2">The sequence shown here is derived from an EMBL/GenBank/DDBJ whole genome shotgun (WGS) entry which is preliminary data.</text>
</comment>
<dbReference type="SUPFAM" id="SSF52058">
    <property type="entry name" value="L domain-like"/>
    <property type="match status" value="1"/>
</dbReference>
<dbReference type="InterPro" id="IPR056789">
    <property type="entry name" value="LRR_R13L1-DRL21"/>
</dbReference>
<dbReference type="Pfam" id="PF25019">
    <property type="entry name" value="LRR_R13L1-DRL21"/>
    <property type="match status" value="1"/>
</dbReference>
<evidence type="ECO:0000313" key="2">
    <source>
        <dbReference type="EMBL" id="KAK7836529.1"/>
    </source>
</evidence>
<dbReference type="Gene3D" id="3.80.10.10">
    <property type="entry name" value="Ribonuclease Inhibitor"/>
    <property type="match status" value="2"/>
</dbReference>
<organism evidence="2 3">
    <name type="scientific">Quercus suber</name>
    <name type="common">Cork oak</name>
    <dbReference type="NCBI Taxonomy" id="58331"/>
    <lineage>
        <taxon>Eukaryota</taxon>
        <taxon>Viridiplantae</taxon>
        <taxon>Streptophyta</taxon>
        <taxon>Embryophyta</taxon>
        <taxon>Tracheophyta</taxon>
        <taxon>Spermatophyta</taxon>
        <taxon>Magnoliopsida</taxon>
        <taxon>eudicotyledons</taxon>
        <taxon>Gunneridae</taxon>
        <taxon>Pentapetalae</taxon>
        <taxon>rosids</taxon>
        <taxon>fabids</taxon>
        <taxon>Fagales</taxon>
        <taxon>Fagaceae</taxon>
        <taxon>Quercus</taxon>
    </lineage>
</organism>
<dbReference type="AlphaFoldDB" id="A0AAW0KBP7"/>
<proteinExistence type="predicted"/>
<protein>
    <submittedName>
        <fullName evidence="2">Disease resistance rpp13-like protein 1</fullName>
    </submittedName>
</protein>
<evidence type="ECO:0000259" key="1">
    <source>
        <dbReference type="Pfam" id="PF25019"/>
    </source>
</evidence>
<feature type="domain" description="R13L1/DRL21-like LRR repeat region" evidence="1">
    <location>
        <begin position="111"/>
        <end position="225"/>
    </location>
</feature>
<dbReference type="PANTHER" id="PTHR47186">
    <property type="entry name" value="LEUCINE-RICH REPEAT-CONTAINING PROTEIN 57"/>
    <property type="match status" value="1"/>
</dbReference>
<keyword evidence="3" id="KW-1185">Reference proteome</keyword>
<reference evidence="2 3" key="1">
    <citation type="journal article" date="2018" name="Sci. Data">
        <title>The draft genome sequence of cork oak.</title>
        <authorList>
            <person name="Ramos A.M."/>
            <person name="Usie A."/>
            <person name="Barbosa P."/>
            <person name="Barros P.M."/>
            <person name="Capote T."/>
            <person name="Chaves I."/>
            <person name="Simoes F."/>
            <person name="Abreu I."/>
            <person name="Carrasquinho I."/>
            <person name="Faro C."/>
            <person name="Guimaraes J.B."/>
            <person name="Mendonca D."/>
            <person name="Nobrega F."/>
            <person name="Rodrigues L."/>
            <person name="Saibo N.J.M."/>
            <person name="Varela M.C."/>
            <person name="Egas C."/>
            <person name="Matos J."/>
            <person name="Miguel C.M."/>
            <person name="Oliveira M.M."/>
            <person name="Ricardo C.P."/>
            <person name="Goncalves S."/>
        </authorList>
    </citation>
    <scope>NUCLEOTIDE SEQUENCE [LARGE SCALE GENOMIC DNA]</scope>
    <source>
        <strain evidence="3">cv. HL8</strain>
    </source>
</reference>
<gene>
    <name evidence="2" type="primary">RPPL1_38</name>
    <name evidence="2" type="ORF">CFP56_022407</name>
</gene>
<dbReference type="EMBL" id="PKMF04000351">
    <property type="protein sequence ID" value="KAK7836529.1"/>
    <property type="molecule type" value="Genomic_DNA"/>
</dbReference>
<dbReference type="Proteomes" id="UP000237347">
    <property type="component" value="Unassembled WGS sequence"/>
</dbReference>
<sequence>MCTWSNFIWATCRQLPKSIGEFRHLRLLCIERTNIKALPNSITKLYNIQTLIIKDCPLLEELPNDLRNLTNLRHINISHKYIKQLPINMGKLNCLQTLPFFVIGQDDGHRIKEVGCLSQLRGGLSIYNLKHVRDKEEARTTNLMGKTGVHKLGFHWSSEREGNNNDGILEIENFKGEKFPSWVLAREGFLLDHLLKIRLENCDKCNKIPTLGHLPHLKVLEIKGMDNVTCIGTEFYLNYSGERSNNSGGGNDRKVVFPALKTLVFEKLPNLVKWKDLLELTTIETLFPCLEDLTIESCGQLTSAPYHFPTLKKLRISSIKSTAFVRIISRLSTLASLDIWNISELVCLPKQLFENKSLMSIYIGNCFDLVSISPHQDVTFPSLETFEILSKSTRRGVPSPKSGDYLVVTKFYQLGYNPARLFQH</sequence>
<dbReference type="PANTHER" id="PTHR47186:SF42">
    <property type="entry name" value="DISEASE RESISTANCE RPP13-LIKE PROTEIN 1"/>
    <property type="match status" value="1"/>
</dbReference>
<dbReference type="InterPro" id="IPR032675">
    <property type="entry name" value="LRR_dom_sf"/>
</dbReference>
<name>A0AAW0KBP7_QUESU</name>